<reference evidence="2 3" key="1">
    <citation type="submission" date="2020-05" db="EMBL/GenBank/DDBJ databases">
        <title>Genomic Encyclopedia of Type Strains, Phase III (KMG-III): the genomes of soil and plant-associated and newly described type strains.</title>
        <authorList>
            <person name="Whitman W."/>
        </authorList>
    </citation>
    <scope>NUCLEOTIDE SEQUENCE [LARGE SCALE GENOMIC DNA]</scope>
    <source>
        <strain evidence="2 3">KCTC 19046</strain>
    </source>
</reference>
<dbReference type="RefSeq" id="WP_171781859.1">
    <property type="nucleotide sequence ID" value="NZ_BAAAML010000002.1"/>
</dbReference>
<protein>
    <submittedName>
        <fullName evidence="2">Uncharacterized protein</fullName>
    </submittedName>
</protein>
<organism evidence="2 3">
    <name type="scientific">Isoptericola halotolerans</name>
    <dbReference type="NCBI Taxonomy" id="300560"/>
    <lineage>
        <taxon>Bacteria</taxon>
        <taxon>Bacillati</taxon>
        <taxon>Actinomycetota</taxon>
        <taxon>Actinomycetes</taxon>
        <taxon>Micrococcales</taxon>
        <taxon>Promicromonosporaceae</taxon>
        <taxon>Isoptericola</taxon>
    </lineage>
</organism>
<feature type="transmembrane region" description="Helical" evidence="1">
    <location>
        <begin position="346"/>
        <end position="363"/>
    </location>
</feature>
<sequence>MNLAANEAGLAGLRLLLDSQTWRLRRVDSVRLDTGNLARWKASIDCRPPSDSVISYGRDQVVLPLTTIAKQPMRDLDVTNAAGESLVILTAREDSELATAILRQVFRIENVPDDTVGSLRETLEYLVSGPTKASDVKLGKGAAVVAEELLRRPTGPLAGLSDAAAAVVNLFAQNFILGVVVPRAQLGTRQIFKLGWYSESLVPHNNVRRGWRAAIRATWRGVVFELPVPQVGDAGSFHLEAHPPAGIVSKGLALPLDPNDPNDNVSRVDLTTTHVAHAHGRYPLLPEGNDALPVARLRLLLPWGLQHTITLMLSVYTLAFLSLGLVLPGAMGVLRGSGDDGPDPSTLLLTLPGVVIGFLITAQEHALVARLLLPVRYAAGACGAMLLITAASLAFELHTIPLMVLWVSSLAISLFVAAALLIGRLVRPV</sequence>
<feature type="transmembrane region" description="Helical" evidence="1">
    <location>
        <begin position="375"/>
        <end position="395"/>
    </location>
</feature>
<keyword evidence="1" id="KW-1133">Transmembrane helix</keyword>
<evidence type="ECO:0000256" key="1">
    <source>
        <dbReference type="SAM" id="Phobius"/>
    </source>
</evidence>
<keyword evidence="3" id="KW-1185">Reference proteome</keyword>
<dbReference type="EMBL" id="JABEZU010000001">
    <property type="protein sequence ID" value="NOV95575.1"/>
    <property type="molecule type" value="Genomic_DNA"/>
</dbReference>
<feature type="transmembrane region" description="Helical" evidence="1">
    <location>
        <begin position="311"/>
        <end position="334"/>
    </location>
</feature>
<evidence type="ECO:0000313" key="3">
    <source>
        <dbReference type="Proteomes" id="UP000757540"/>
    </source>
</evidence>
<feature type="transmembrane region" description="Helical" evidence="1">
    <location>
        <begin position="402"/>
        <end position="426"/>
    </location>
</feature>
<name>A0ABX1ZY88_9MICO</name>
<gene>
    <name evidence="2" type="ORF">HDG69_000128</name>
</gene>
<comment type="caution">
    <text evidence="2">The sequence shown here is derived from an EMBL/GenBank/DDBJ whole genome shotgun (WGS) entry which is preliminary data.</text>
</comment>
<keyword evidence="1" id="KW-0812">Transmembrane</keyword>
<dbReference type="Proteomes" id="UP000757540">
    <property type="component" value="Unassembled WGS sequence"/>
</dbReference>
<proteinExistence type="predicted"/>
<evidence type="ECO:0000313" key="2">
    <source>
        <dbReference type="EMBL" id="NOV95575.1"/>
    </source>
</evidence>
<accession>A0ABX1ZY88</accession>
<keyword evidence="1" id="KW-0472">Membrane</keyword>